<keyword evidence="3" id="KW-1185">Reference proteome</keyword>
<dbReference type="AlphaFoldDB" id="A0A8J5ZY14"/>
<evidence type="ECO:0000256" key="1">
    <source>
        <dbReference type="SAM" id="MobiDB-lite"/>
    </source>
</evidence>
<evidence type="ECO:0000313" key="2">
    <source>
        <dbReference type="EMBL" id="KAG8511533.1"/>
    </source>
</evidence>
<dbReference type="Proteomes" id="UP000700334">
    <property type="component" value="Unassembled WGS sequence"/>
</dbReference>
<comment type="caution">
    <text evidence="2">The sequence shown here is derived from an EMBL/GenBank/DDBJ whole genome shotgun (WGS) entry which is preliminary data.</text>
</comment>
<gene>
    <name evidence="2" type="ORF">J0S82_008757</name>
</gene>
<name>A0A8J5ZY14_GALPY</name>
<accession>A0A8J5ZY14</accession>
<dbReference type="EMBL" id="JAGFMF010011830">
    <property type="protein sequence ID" value="KAG8511533.1"/>
    <property type="molecule type" value="Genomic_DNA"/>
</dbReference>
<evidence type="ECO:0000313" key="3">
    <source>
        <dbReference type="Proteomes" id="UP000700334"/>
    </source>
</evidence>
<feature type="non-terminal residue" evidence="2">
    <location>
        <position position="1"/>
    </location>
</feature>
<organism evidence="2 3">
    <name type="scientific">Galemys pyrenaicus</name>
    <name type="common">Iberian desman</name>
    <name type="synonym">Pyrenean desman</name>
    <dbReference type="NCBI Taxonomy" id="202257"/>
    <lineage>
        <taxon>Eukaryota</taxon>
        <taxon>Metazoa</taxon>
        <taxon>Chordata</taxon>
        <taxon>Craniata</taxon>
        <taxon>Vertebrata</taxon>
        <taxon>Euteleostomi</taxon>
        <taxon>Mammalia</taxon>
        <taxon>Eutheria</taxon>
        <taxon>Laurasiatheria</taxon>
        <taxon>Eulipotyphla</taxon>
        <taxon>Talpidae</taxon>
        <taxon>Galemys</taxon>
    </lineage>
</organism>
<protein>
    <submittedName>
        <fullName evidence="2">Uncharacterized protein</fullName>
    </submittedName>
</protein>
<feature type="compositionally biased region" description="Polar residues" evidence="1">
    <location>
        <begin position="17"/>
        <end position="27"/>
    </location>
</feature>
<proteinExistence type="predicted"/>
<sequence>KVLPKSVLFREDRKSTTDINSEQSVSTVEEHDSKTPPETLTEHPKSRKGGKLEKKSIPIKQTLKRELNNMLSNRIMKGTTGSFVVAHIQPQQNRNPDTAKEKLFKKIWGEIPAFDGILMKYAIMAAISTINQWKTSITSGHACLRKLHRNPFNNQMKGFSITLKLFFLYLPNPEFLLPKETDDSKSEDDEDDSSK</sequence>
<reference evidence="2" key="1">
    <citation type="journal article" date="2021" name="Evol. Appl.">
        <title>The genome of the Pyrenean desman and the effects of bottlenecks and inbreeding on the genomic landscape of an endangered species.</title>
        <authorList>
            <person name="Escoda L."/>
            <person name="Castresana J."/>
        </authorList>
    </citation>
    <scope>NUCLEOTIDE SEQUENCE</scope>
    <source>
        <strain evidence="2">IBE-C5619</strain>
    </source>
</reference>
<feature type="compositionally biased region" description="Basic and acidic residues" evidence="1">
    <location>
        <begin position="28"/>
        <end position="56"/>
    </location>
</feature>
<feature type="region of interest" description="Disordered" evidence="1">
    <location>
        <begin position="1"/>
        <end position="56"/>
    </location>
</feature>